<sequence>MDSLSAPSLAPAWRSAIPDARIVLGMPHLSGTGLSEPWLLKECGHRHWQMLAAAAGRAVPDFRAPDGTPIYAAFTGITVAADGFAACGEHEVLTVRSRLSRISRGRVFGEHVLTVDGRAVGRVGMTSAFVRRTRPGVNASVVRAEVPGLPPPGPDAAAEAHAAAIAALAPPTADGEGGPVVELAPCPSLDFNGAGFLYFVSYVAFADRAEWALAAAAARRPLLHRTVRFLGNVDVGEHVVVRHRAGNGGAARLDLSAASDGRPLAMLHVLRGASAAS</sequence>
<keyword evidence="2" id="KW-1185">Reference proteome</keyword>
<proteinExistence type="predicted"/>
<evidence type="ECO:0000313" key="1">
    <source>
        <dbReference type="EMBL" id="TDP87175.1"/>
    </source>
</evidence>
<dbReference type="EMBL" id="SNXY01000006">
    <property type="protein sequence ID" value="TDP87175.1"/>
    <property type="molecule type" value="Genomic_DNA"/>
</dbReference>
<comment type="caution">
    <text evidence="1">The sequence shown here is derived from an EMBL/GenBank/DDBJ whole genome shotgun (WGS) entry which is preliminary data.</text>
</comment>
<gene>
    <name evidence="1" type="ORF">EDD54_1062</name>
</gene>
<dbReference type="AlphaFoldDB" id="A0A4R6RM13"/>
<dbReference type="NCBIfam" id="TIGR04098">
    <property type="entry name" value="LnmK_bifunc"/>
    <property type="match status" value="1"/>
</dbReference>
<organism evidence="1 2">
    <name type="scientific">Oharaeibacter diazotrophicus</name>
    <dbReference type="NCBI Taxonomy" id="1920512"/>
    <lineage>
        <taxon>Bacteria</taxon>
        <taxon>Pseudomonadati</taxon>
        <taxon>Pseudomonadota</taxon>
        <taxon>Alphaproteobacteria</taxon>
        <taxon>Hyphomicrobiales</taxon>
        <taxon>Pleomorphomonadaceae</taxon>
        <taxon>Oharaeibacter</taxon>
    </lineage>
</organism>
<protein>
    <submittedName>
        <fullName evidence="1">Putative biosynthetic protein (TIGR04099 family)</fullName>
    </submittedName>
</protein>
<dbReference type="OrthoDB" id="7875571at2"/>
<dbReference type="Proteomes" id="UP000294547">
    <property type="component" value="Unassembled WGS sequence"/>
</dbReference>
<dbReference type="RefSeq" id="WP_126535904.1">
    <property type="nucleotide sequence ID" value="NZ_BSPM01000008.1"/>
</dbReference>
<accession>A0A4R6RM13</accession>
<dbReference type="InterPro" id="IPR024091">
    <property type="entry name" value="LnmK-like_bifun_acyl/decarbox"/>
</dbReference>
<reference evidence="1 2" key="1">
    <citation type="submission" date="2019-03" db="EMBL/GenBank/DDBJ databases">
        <title>Genomic Encyclopedia of Type Strains, Phase IV (KMG-IV): sequencing the most valuable type-strain genomes for metagenomic binning, comparative biology and taxonomic classification.</title>
        <authorList>
            <person name="Goeker M."/>
        </authorList>
    </citation>
    <scope>NUCLEOTIDE SEQUENCE [LARGE SCALE GENOMIC DNA]</scope>
    <source>
        <strain evidence="1 2">DSM 102969</strain>
    </source>
</reference>
<dbReference type="Gene3D" id="3.10.129.10">
    <property type="entry name" value="Hotdog Thioesterase"/>
    <property type="match status" value="1"/>
</dbReference>
<evidence type="ECO:0000313" key="2">
    <source>
        <dbReference type="Proteomes" id="UP000294547"/>
    </source>
</evidence>
<dbReference type="NCBIfam" id="TIGR04099">
    <property type="entry name" value="biosn_Pnap_2097"/>
    <property type="match status" value="1"/>
</dbReference>
<name>A0A4R6RM13_9HYPH</name>